<dbReference type="Gene3D" id="3.90.640.10">
    <property type="entry name" value="Actin, Chain A, domain 4"/>
    <property type="match status" value="1"/>
</dbReference>
<gene>
    <name evidence="6" type="ORF">MCOR_14304</name>
</gene>
<protein>
    <recommendedName>
        <fullName evidence="8">ACTB_G1</fullName>
    </recommendedName>
</protein>
<comment type="subcellular location">
    <subcellularLocation>
        <location evidence="2">Cytoplasm</location>
        <location evidence="2">Cytoskeleton</location>
    </subcellularLocation>
</comment>
<comment type="similarity">
    <text evidence="5">Belongs to the actin family. ARP1 subfamily.</text>
</comment>
<dbReference type="InterPro" id="IPR004000">
    <property type="entry name" value="Actin"/>
</dbReference>
<keyword evidence="4" id="KW-0206">Cytoskeleton</keyword>
<dbReference type="Gene3D" id="3.30.420.40">
    <property type="match status" value="3"/>
</dbReference>
<dbReference type="PANTHER" id="PTHR11937">
    <property type="entry name" value="ACTIN"/>
    <property type="match status" value="1"/>
</dbReference>
<dbReference type="SUPFAM" id="SSF53067">
    <property type="entry name" value="Actin-like ATPase domain"/>
    <property type="match status" value="1"/>
</dbReference>
<proteinExistence type="inferred from homology"/>
<keyword evidence="7" id="KW-1185">Reference proteome</keyword>
<evidence type="ECO:0000256" key="4">
    <source>
        <dbReference type="ARBA" id="ARBA00023212"/>
    </source>
</evidence>
<sequence>MSDYDDISPVVIDNGSGVTRVGFAGDEFPVCVYSTVIGRPMSDTKCRSIAGDFEIVRGMKENMCYVAEDYPKEIALSECSLDFDQLYKLLDRKLITVGKERFQCPEILFRPSKERMLTNVDFPLERKDSAWIGGSILASLFTFQSMWITDAEYQEYGPDVVNRKYSATEDKNLDTKMTLC</sequence>
<dbReference type="FunFam" id="3.30.420.40:FF:000188">
    <property type="entry name" value="Actin like 6B"/>
    <property type="match status" value="1"/>
</dbReference>
<dbReference type="SMART" id="SM00268">
    <property type="entry name" value="ACTIN"/>
    <property type="match status" value="1"/>
</dbReference>
<evidence type="ECO:0008006" key="8">
    <source>
        <dbReference type="Google" id="ProtNLM"/>
    </source>
</evidence>
<evidence type="ECO:0000313" key="6">
    <source>
        <dbReference type="EMBL" id="CAC5378057.1"/>
    </source>
</evidence>
<dbReference type="OrthoDB" id="5132116at2759"/>
<dbReference type="AlphaFoldDB" id="A0A6J8B7R4"/>
<dbReference type="EMBL" id="CACVKT020002486">
    <property type="protein sequence ID" value="CAC5378057.1"/>
    <property type="molecule type" value="Genomic_DNA"/>
</dbReference>
<evidence type="ECO:0000256" key="1">
    <source>
        <dbReference type="ARBA" id="ARBA00003520"/>
    </source>
</evidence>
<keyword evidence="3" id="KW-0963">Cytoplasm</keyword>
<dbReference type="Proteomes" id="UP000507470">
    <property type="component" value="Unassembled WGS sequence"/>
</dbReference>
<comment type="function">
    <text evidence="1">Actins are highly conserved proteins that are involved in various types of cell motility and are ubiquitously expressed in all eukaryotic cells.</text>
</comment>
<dbReference type="InterPro" id="IPR043129">
    <property type="entry name" value="ATPase_NBD"/>
</dbReference>
<evidence type="ECO:0000256" key="3">
    <source>
        <dbReference type="ARBA" id="ARBA00022490"/>
    </source>
</evidence>
<name>A0A6J8B7R4_MYTCO</name>
<dbReference type="GO" id="GO:0005856">
    <property type="term" value="C:cytoskeleton"/>
    <property type="evidence" value="ECO:0007669"/>
    <property type="project" value="UniProtKB-SubCell"/>
</dbReference>
<evidence type="ECO:0000256" key="2">
    <source>
        <dbReference type="ARBA" id="ARBA00004245"/>
    </source>
</evidence>
<evidence type="ECO:0000313" key="7">
    <source>
        <dbReference type="Proteomes" id="UP000507470"/>
    </source>
</evidence>
<organism evidence="6 7">
    <name type="scientific">Mytilus coruscus</name>
    <name type="common">Sea mussel</name>
    <dbReference type="NCBI Taxonomy" id="42192"/>
    <lineage>
        <taxon>Eukaryota</taxon>
        <taxon>Metazoa</taxon>
        <taxon>Spiralia</taxon>
        <taxon>Lophotrochozoa</taxon>
        <taxon>Mollusca</taxon>
        <taxon>Bivalvia</taxon>
        <taxon>Autobranchia</taxon>
        <taxon>Pteriomorphia</taxon>
        <taxon>Mytilida</taxon>
        <taxon>Mytiloidea</taxon>
        <taxon>Mytilidae</taxon>
        <taxon>Mytilinae</taxon>
        <taxon>Mytilus</taxon>
    </lineage>
</organism>
<reference evidence="6 7" key="1">
    <citation type="submission" date="2020-06" db="EMBL/GenBank/DDBJ databases">
        <authorList>
            <person name="Li R."/>
            <person name="Bekaert M."/>
        </authorList>
    </citation>
    <scope>NUCLEOTIDE SEQUENCE [LARGE SCALE GENOMIC DNA]</scope>
    <source>
        <strain evidence="7">wild</strain>
    </source>
</reference>
<evidence type="ECO:0000256" key="5">
    <source>
        <dbReference type="ARBA" id="ARBA00038483"/>
    </source>
</evidence>
<dbReference type="Pfam" id="PF00022">
    <property type="entry name" value="Actin"/>
    <property type="match status" value="3"/>
</dbReference>
<accession>A0A6J8B7R4</accession>